<evidence type="ECO:0000313" key="5">
    <source>
        <dbReference type="EMBL" id="EGO21846.1"/>
    </source>
</evidence>
<evidence type="ECO:0000256" key="3">
    <source>
        <dbReference type="ARBA" id="ARBA00022525"/>
    </source>
</evidence>
<dbReference type="KEGG" id="sla:SERLADRAFT_474818"/>
<reference evidence="5" key="1">
    <citation type="submission" date="2011-04" db="EMBL/GenBank/DDBJ databases">
        <title>Evolution of plant cell wall degrading machinery underlies the functional diversity of forest fungi.</title>
        <authorList>
            <consortium name="US DOE Joint Genome Institute (JGI-PGF)"/>
            <person name="Eastwood D.C."/>
            <person name="Floudas D."/>
            <person name="Binder M."/>
            <person name="Majcherczyk A."/>
            <person name="Schneider P."/>
            <person name="Aerts A."/>
            <person name="Asiegbu F.O."/>
            <person name="Baker S.E."/>
            <person name="Barry K."/>
            <person name="Bendiksby M."/>
            <person name="Blumentritt M."/>
            <person name="Coutinho P.M."/>
            <person name="Cullen D."/>
            <person name="Cullen D."/>
            <person name="Gathman A."/>
            <person name="Goodell B."/>
            <person name="Henrissat B."/>
            <person name="Ihrmark K."/>
            <person name="Kauserud H."/>
            <person name="Kohler A."/>
            <person name="LaButti K."/>
            <person name="Lapidus A."/>
            <person name="Lavin J.L."/>
            <person name="Lee Y.-H."/>
            <person name="Lindquist E."/>
            <person name="Lilly W."/>
            <person name="Lucas S."/>
            <person name="Morin E."/>
            <person name="Murat C."/>
            <person name="Oguiza J.A."/>
            <person name="Park J."/>
            <person name="Pisabarro A.G."/>
            <person name="Riley R."/>
            <person name="Rosling A."/>
            <person name="Salamov A."/>
            <person name="Schmidt O."/>
            <person name="Schmutz J."/>
            <person name="Skrede I."/>
            <person name="Stenlid J."/>
            <person name="Wiebenga A."/>
            <person name="Xie X."/>
            <person name="Kues U."/>
            <person name="Hibbett D.S."/>
            <person name="Hoffmeister D."/>
            <person name="Hogberg N."/>
            <person name="Martin F."/>
            <person name="Grigoriev I.V."/>
            <person name="Watkinson S.C."/>
        </authorList>
    </citation>
    <scope>NUCLEOTIDE SEQUENCE</scope>
    <source>
        <strain evidence="5">S7.9</strain>
    </source>
</reference>
<evidence type="ECO:0000256" key="1">
    <source>
        <dbReference type="ARBA" id="ARBA00004613"/>
    </source>
</evidence>
<name>F8P5F9_SERL9</name>
<comment type="subcellular location">
    <subcellularLocation>
        <location evidence="1">Secreted</location>
    </subcellularLocation>
</comment>
<dbReference type="Gene3D" id="2.40.40.10">
    <property type="entry name" value="RlpA-like domain"/>
    <property type="match status" value="1"/>
</dbReference>
<dbReference type="EMBL" id="GL945438">
    <property type="protein sequence ID" value="EGO21846.1"/>
    <property type="molecule type" value="Genomic_DNA"/>
</dbReference>
<dbReference type="Proteomes" id="UP000008064">
    <property type="component" value="Unassembled WGS sequence"/>
</dbReference>
<comment type="similarity">
    <text evidence="2">Belongs to the cerato-platanin family.</text>
</comment>
<dbReference type="AlphaFoldDB" id="F8P5F9"/>
<keyword evidence="4" id="KW-0732">Signal</keyword>
<feature type="signal peptide" evidence="4">
    <location>
        <begin position="1"/>
        <end position="19"/>
    </location>
</feature>
<dbReference type="InterPro" id="IPR036908">
    <property type="entry name" value="RlpA-like_sf"/>
</dbReference>
<accession>F8P5F9</accession>
<feature type="chain" id="PRO_5003376588" description="Cerato-platanin" evidence="4">
    <location>
        <begin position="20"/>
        <end position="143"/>
    </location>
</feature>
<dbReference type="Pfam" id="PF07249">
    <property type="entry name" value="Cerato-platanin"/>
    <property type="match status" value="1"/>
</dbReference>
<dbReference type="CDD" id="cd22778">
    <property type="entry name" value="DPBB_CEPL-like"/>
    <property type="match status" value="1"/>
</dbReference>
<gene>
    <name evidence="5" type="ORF">SERLADRAFT_474818</name>
</gene>
<evidence type="ECO:0000256" key="2">
    <source>
        <dbReference type="ARBA" id="ARBA00010421"/>
    </source>
</evidence>
<dbReference type="HOGENOM" id="CLU_111635_0_0_1"/>
<keyword evidence="3" id="KW-0964">Secreted</keyword>
<dbReference type="InterPro" id="IPR010829">
    <property type="entry name" value="Cerato-platanin"/>
</dbReference>
<evidence type="ECO:0008006" key="6">
    <source>
        <dbReference type="Google" id="ProtNLM"/>
    </source>
</evidence>
<dbReference type="SUPFAM" id="SSF50685">
    <property type="entry name" value="Barwin-like endoglucanases"/>
    <property type="match status" value="1"/>
</dbReference>
<protein>
    <recommendedName>
        <fullName evidence="6">Cerato-platanin</fullName>
    </recommendedName>
</protein>
<dbReference type="GeneID" id="18820535"/>
<dbReference type="OrthoDB" id="4898945at2759"/>
<sequence>MKFTSAIALLAAFASPALATLVNVTYDQTYDNPSTSLASTACSNGVNGLETKGYTTLGSLPSFPYIGGIPGLTWNSTLCGTCWKLAYDPANGTAASINILAVDAAFTYNIALEAMNNLTSGQAVALGKVQATATQVDASVCGL</sequence>
<dbReference type="GO" id="GO:0005576">
    <property type="term" value="C:extracellular region"/>
    <property type="evidence" value="ECO:0007669"/>
    <property type="project" value="UniProtKB-SubCell"/>
</dbReference>
<evidence type="ECO:0000256" key="4">
    <source>
        <dbReference type="SAM" id="SignalP"/>
    </source>
</evidence>
<proteinExistence type="inferred from homology"/>
<dbReference type="RefSeq" id="XP_007321632.1">
    <property type="nucleotide sequence ID" value="XM_007321570.1"/>
</dbReference>
<organism>
    <name type="scientific">Serpula lacrymans var. lacrymans (strain S7.9)</name>
    <name type="common">Dry rot fungus</name>
    <dbReference type="NCBI Taxonomy" id="578457"/>
    <lineage>
        <taxon>Eukaryota</taxon>
        <taxon>Fungi</taxon>
        <taxon>Dikarya</taxon>
        <taxon>Basidiomycota</taxon>
        <taxon>Agaricomycotina</taxon>
        <taxon>Agaricomycetes</taxon>
        <taxon>Agaricomycetidae</taxon>
        <taxon>Boletales</taxon>
        <taxon>Coniophorineae</taxon>
        <taxon>Serpulaceae</taxon>
        <taxon>Serpula</taxon>
    </lineage>
</organism>